<feature type="domain" description="HTH tetR-type" evidence="5">
    <location>
        <begin position="1"/>
        <end position="61"/>
    </location>
</feature>
<dbReference type="PATRIC" id="fig|1316928.3.peg.4170"/>
<reference evidence="6 7" key="1">
    <citation type="journal article" date="2013" name="Genome Announc.">
        <title>Draft Genome Sequence of a Benzothiophene-Desulfurizing Bacterium, Gordona terrae Strain C-6.</title>
        <authorList>
            <person name="Wang W."/>
            <person name="Ma T."/>
            <person name="Ren Y."/>
            <person name="Li G."/>
        </authorList>
    </citation>
    <scope>NUCLEOTIDE SEQUENCE [LARGE SCALE GENOMIC DNA]</scope>
    <source>
        <strain evidence="6 7">C-6</strain>
    </source>
</reference>
<dbReference type="InterPro" id="IPR009057">
    <property type="entry name" value="Homeodomain-like_sf"/>
</dbReference>
<dbReference type="PANTHER" id="PTHR47506:SF3">
    <property type="entry name" value="HTH-TYPE TRANSCRIPTIONAL REGULATOR LMRA"/>
    <property type="match status" value="1"/>
</dbReference>
<protein>
    <submittedName>
        <fullName evidence="6">Transcriptional regulator</fullName>
    </submittedName>
</protein>
<dbReference type="InterPro" id="IPR054156">
    <property type="entry name" value="YxaF_TetR_C"/>
</dbReference>
<dbReference type="GO" id="GO:0003677">
    <property type="term" value="F:DNA binding"/>
    <property type="evidence" value="ECO:0007669"/>
    <property type="project" value="UniProtKB-UniRule"/>
</dbReference>
<accession>R7Y4D4</accession>
<feature type="DNA-binding region" description="H-T-H motif" evidence="4">
    <location>
        <begin position="24"/>
        <end position="43"/>
    </location>
</feature>
<dbReference type="Proteomes" id="UP000013569">
    <property type="component" value="Unassembled WGS sequence"/>
</dbReference>
<dbReference type="Pfam" id="PF00440">
    <property type="entry name" value="TetR_N"/>
    <property type="match status" value="1"/>
</dbReference>
<comment type="caution">
    <text evidence="6">The sequence shown here is derived from an EMBL/GenBank/DDBJ whole genome shotgun (WGS) entry which is preliminary data.</text>
</comment>
<evidence type="ECO:0000313" key="7">
    <source>
        <dbReference type="Proteomes" id="UP000013569"/>
    </source>
</evidence>
<gene>
    <name evidence="6" type="ORF">GTC6_20630</name>
</gene>
<dbReference type="InterPro" id="IPR001647">
    <property type="entry name" value="HTH_TetR"/>
</dbReference>
<evidence type="ECO:0000256" key="3">
    <source>
        <dbReference type="ARBA" id="ARBA00023163"/>
    </source>
</evidence>
<sequence length="197" mass="20358">MAARDQLIEATADLMRRHGVAGTAVSDILEHSGVARRSIYLNFPGGKSELMAAATRSSGGMITALLTEIVAEADPIMAFADMWSAALSTTDFEGGCPVVAAALGRLSAPEAAAAAADVFDEWRDLIERRLRDDGIAPEATASLATTIVAAIEGAVVLSEAAQTTTPLIQVATHLNELVAVHRAHPGGAGDRWGGDPS</sequence>
<organism evidence="6 7">
    <name type="scientific">Gordonia terrae C-6</name>
    <dbReference type="NCBI Taxonomy" id="1316928"/>
    <lineage>
        <taxon>Bacteria</taxon>
        <taxon>Bacillati</taxon>
        <taxon>Actinomycetota</taxon>
        <taxon>Actinomycetes</taxon>
        <taxon>Mycobacteriales</taxon>
        <taxon>Gordoniaceae</taxon>
        <taxon>Gordonia</taxon>
    </lineage>
</organism>
<keyword evidence="2 4" id="KW-0238">DNA-binding</keyword>
<proteinExistence type="predicted"/>
<dbReference type="Pfam" id="PF21993">
    <property type="entry name" value="TetR_C_13_2"/>
    <property type="match status" value="1"/>
</dbReference>
<evidence type="ECO:0000256" key="4">
    <source>
        <dbReference type="PROSITE-ProRule" id="PRU00335"/>
    </source>
</evidence>
<name>R7Y4D4_9ACTN</name>
<keyword evidence="3" id="KW-0804">Transcription</keyword>
<dbReference type="PANTHER" id="PTHR47506">
    <property type="entry name" value="TRANSCRIPTIONAL REGULATORY PROTEIN"/>
    <property type="match status" value="1"/>
</dbReference>
<dbReference type="Gene3D" id="1.10.357.10">
    <property type="entry name" value="Tetracycline Repressor, domain 2"/>
    <property type="match status" value="1"/>
</dbReference>
<dbReference type="AlphaFoldDB" id="R7Y4D4"/>
<evidence type="ECO:0000256" key="2">
    <source>
        <dbReference type="ARBA" id="ARBA00023125"/>
    </source>
</evidence>
<evidence type="ECO:0000313" key="6">
    <source>
        <dbReference type="EMBL" id="EON30842.1"/>
    </source>
</evidence>
<evidence type="ECO:0000259" key="5">
    <source>
        <dbReference type="PROSITE" id="PS50977"/>
    </source>
</evidence>
<dbReference type="InterPro" id="IPR036271">
    <property type="entry name" value="Tet_transcr_reg_TetR-rel_C_sf"/>
</dbReference>
<dbReference type="OrthoDB" id="4567939at2"/>
<keyword evidence="1" id="KW-0805">Transcription regulation</keyword>
<evidence type="ECO:0000256" key="1">
    <source>
        <dbReference type="ARBA" id="ARBA00023015"/>
    </source>
</evidence>
<dbReference type="RefSeq" id="WP_010844507.1">
    <property type="nucleotide sequence ID" value="NZ_AQPW01000038.1"/>
</dbReference>
<dbReference type="SUPFAM" id="SSF48498">
    <property type="entry name" value="Tetracyclin repressor-like, C-terminal domain"/>
    <property type="match status" value="1"/>
</dbReference>
<dbReference type="EMBL" id="AQPW01000038">
    <property type="protein sequence ID" value="EON30842.1"/>
    <property type="molecule type" value="Genomic_DNA"/>
</dbReference>
<dbReference type="PROSITE" id="PS50977">
    <property type="entry name" value="HTH_TETR_2"/>
    <property type="match status" value="1"/>
</dbReference>
<dbReference type="SUPFAM" id="SSF46689">
    <property type="entry name" value="Homeodomain-like"/>
    <property type="match status" value="1"/>
</dbReference>